<feature type="region of interest" description="Disordered" evidence="1">
    <location>
        <begin position="1"/>
        <end position="44"/>
    </location>
</feature>
<organism evidence="2 3">
    <name type="scientific">Cinara cedri</name>
    <dbReference type="NCBI Taxonomy" id="506608"/>
    <lineage>
        <taxon>Eukaryota</taxon>
        <taxon>Metazoa</taxon>
        <taxon>Ecdysozoa</taxon>
        <taxon>Arthropoda</taxon>
        <taxon>Hexapoda</taxon>
        <taxon>Insecta</taxon>
        <taxon>Pterygota</taxon>
        <taxon>Neoptera</taxon>
        <taxon>Paraneoptera</taxon>
        <taxon>Hemiptera</taxon>
        <taxon>Sternorrhyncha</taxon>
        <taxon>Aphidomorpha</taxon>
        <taxon>Aphidoidea</taxon>
        <taxon>Aphididae</taxon>
        <taxon>Lachninae</taxon>
        <taxon>Cinara</taxon>
    </lineage>
</organism>
<sequence>MSSNVTPAVPSTSNSTGGPPAKKRAFPGTGENADDADTGNPSLENAVLPRAVSNASGHTMVFRKNHSFVSYGVASVQLALGSNTAQRVGTTCLMYLPVDKPYFYLSYSEYKNIVSKKLWVCV</sequence>
<gene>
    <name evidence="2" type="ORF">CINCED_3A009054</name>
</gene>
<evidence type="ECO:0000313" key="3">
    <source>
        <dbReference type="Proteomes" id="UP000325440"/>
    </source>
</evidence>
<proteinExistence type="predicted"/>
<dbReference type="GO" id="GO:0005198">
    <property type="term" value="F:structural molecule activity"/>
    <property type="evidence" value="ECO:0007669"/>
    <property type="project" value="InterPro"/>
</dbReference>
<dbReference type="AlphaFoldDB" id="A0A5E4MUR8"/>
<reference evidence="2 3" key="1">
    <citation type="submission" date="2019-08" db="EMBL/GenBank/DDBJ databases">
        <authorList>
            <person name="Alioto T."/>
            <person name="Alioto T."/>
            <person name="Gomez Garrido J."/>
        </authorList>
    </citation>
    <scope>NUCLEOTIDE SEQUENCE [LARGE SCALE GENOMIC DNA]</scope>
</reference>
<dbReference type="SUPFAM" id="SSF88645">
    <property type="entry name" value="ssDNA viruses"/>
    <property type="match status" value="1"/>
</dbReference>
<dbReference type="OrthoDB" id="6613750at2759"/>
<keyword evidence="3" id="KW-1185">Reference proteome</keyword>
<feature type="compositionally biased region" description="Polar residues" evidence="1">
    <location>
        <begin position="1"/>
        <end position="17"/>
    </location>
</feature>
<dbReference type="EMBL" id="CABPRJ010001430">
    <property type="protein sequence ID" value="VVC36013.1"/>
    <property type="molecule type" value="Genomic_DNA"/>
</dbReference>
<evidence type="ECO:0000256" key="1">
    <source>
        <dbReference type="SAM" id="MobiDB-lite"/>
    </source>
</evidence>
<dbReference type="Proteomes" id="UP000325440">
    <property type="component" value="Unassembled WGS sequence"/>
</dbReference>
<evidence type="ECO:0000313" key="2">
    <source>
        <dbReference type="EMBL" id="VVC36013.1"/>
    </source>
</evidence>
<protein>
    <submittedName>
        <fullName evidence="2">Capsid protein VP4,Capsid/spike protein, ssDNA virus</fullName>
    </submittedName>
</protein>
<name>A0A5E4MUR8_9HEMI</name>
<dbReference type="InterPro" id="IPR016184">
    <property type="entry name" value="Capsid/spike_ssDNA_virus"/>
</dbReference>
<accession>A0A5E4MUR8</accession>